<reference evidence="1 2" key="1">
    <citation type="submission" date="2021-06" db="EMBL/GenBank/DDBJ databases">
        <title>Genome sequence of Babesia caballi.</title>
        <authorList>
            <person name="Yamagishi J."/>
            <person name="Kidaka T."/>
            <person name="Ochi A."/>
        </authorList>
    </citation>
    <scope>NUCLEOTIDE SEQUENCE [LARGE SCALE GENOMIC DNA]</scope>
    <source>
        <strain evidence="1">USDA-D6B2</strain>
    </source>
</reference>
<dbReference type="EMBL" id="BPLF01000003">
    <property type="protein sequence ID" value="GIX64074.1"/>
    <property type="molecule type" value="Genomic_DNA"/>
</dbReference>
<name>A0AAV4LVI5_BABCB</name>
<dbReference type="Proteomes" id="UP001497744">
    <property type="component" value="Unassembled WGS sequence"/>
</dbReference>
<comment type="caution">
    <text evidence="1">The sequence shown here is derived from an EMBL/GenBank/DDBJ whole genome shotgun (WGS) entry which is preliminary data.</text>
</comment>
<dbReference type="RefSeq" id="XP_067716143.1">
    <property type="nucleotide sequence ID" value="XM_067860042.1"/>
</dbReference>
<dbReference type="AlphaFoldDB" id="A0AAV4LVI5"/>
<evidence type="ECO:0000313" key="1">
    <source>
        <dbReference type="EMBL" id="GIX64074.1"/>
    </source>
</evidence>
<dbReference type="GeneID" id="94195555"/>
<proteinExistence type="predicted"/>
<evidence type="ECO:0000313" key="2">
    <source>
        <dbReference type="Proteomes" id="UP001497744"/>
    </source>
</evidence>
<protein>
    <submittedName>
        <fullName evidence="1">MBL fold metallo-hydrolase</fullName>
    </submittedName>
</protein>
<gene>
    <name evidence="1" type="ORF">BcabD6B2_35090</name>
</gene>
<keyword evidence="2" id="KW-1185">Reference proteome</keyword>
<accession>A0AAV4LVI5</accession>
<organism evidence="1 2">
    <name type="scientific">Babesia caballi</name>
    <dbReference type="NCBI Taxonomy" id="5871"/>
    <lineage>
        <taxon>Eukaryota</taxon>
        <taxon>Sar</taxon>
        <taxon>Alveolata</taxon>
        <taxon>Apicomplexa</taxon>
        <taxon>Aconoidasida</taxon>
        <taxon>Piroplasmida</taxon>
        <taxon>Babesiidae</taxon>
        <taxon>Babesia</taxon>
    </lineage>
</organism>
<sequence length="131" mass="14845">MLLSLVRASVRPGSAVFGALQTPPAARAGSAYQFAGVYDPGNGIYWHVRRRPFFEGAVQRLRDLADVVRFQDSRPLRDDCSRRFLYRVFILDKLNAIKNAAKRGLVTVHISRDKVYVTRAGFLRKLANNCY</sequence>